<reference evidence="2 3" key="1">
    <citation type="submission" date="2011-08" db="EMBL/GenBank/DDBJ databases">
        <title>The Genome Sequence of Clostridium hathewayi WAL-18680.</title>
        <authorList>
            <consortium name="The Broad Institute Genome Sequencing Platform"/>
            <person name="Earl A."/>
            <person name="Ward D."/>
            <person name="Feldgarden M."/>
            <person name="Gevers D."/>
            <person name="Finegold S.M."/>
            <person name="Summanen P.H."/>
            <person name="Molitoris D.R."/>
            <person name="Song M."/>
            <person name="Daigneault M."/>
            <person name="Allen-Vercoe E."/>
            <person name="Young S.K."/>
            <person name="Zeng Q."/>
            <person name="Gargeya S."/>
            <person name="Fitzgerald M."/>
            <person name="Haas B."/>
            <person name="Abouelleil A."/>
            <person name="Alvarado L."/>
            <person name="Arachchi H.M."/>
            <person name="Berlin A."/>
            <person name="Brown A."/>
            <person name="Chapman S.B."/>
            <person name="Chen Z."/>
            <person name="Dunbar C."/>
            <person name="Freedman E."/>
            <person name="Gearin G."/>
            <person name="Gellesch M."/>
            <person name="Goldberg J."/>
            <person name="Griggs A."/>
            <person name="Gujja S."/>
            <person name="Heiman D."/>
            <person name="Howarth C."/>
            <person name="Larson L."/>
            <person name="Lui A."/>
            <person name="MacDonald P.J.P."/>
            <person name="Montmayeur A."/>
            <person name="Murphy C."/>
            <person name="Neiman D."/>
            <person name="Pearson M."/>
            <person name="Priest M."/>
            <person name="Roberts A."/>
            <person name="Saif S."/>
            <person name="Shea T."/>
            <person name="Shenoy N."/>
            <person name="Sisk P."/>
            <person name="Stolte C."/>
            <person name="Sykes S."/>
            <person name="Wortman J."/>
            <person name="Nusbaum C."/>
            <person name="Birren B."/>
        </authorList>
    </citation>
    <scope>NUCLEOTIDE SEQUENCE [LARGE SCALE GENOMIC DNA]</scope>
    <source>
        <strain evidence="2 3">WAL-18680</strain>
    </source>
</reference>
<accession>G5IE54</accession>
<organism evidence="2 3">
    <name type="scientific">Hungatella hathewayi WAL-18680</name>
    <dbReference type="NCBI Taxonomy" id="742737"/>
    <lineage>
        <taxon>Bacteria</taxon>
        <taxon>Bacillati</taxon>
        <taxon>Bacillota</taxon>
        <taxon>Clostridia</taxon>
        <taxon>Lachnospirales</taxon>
        <taxon>Lachnospiraceae</taxon>
        <taxon>Hungatella</taxon>
    </lineage>
</organism>
<comment type="caution">
    <text evidence="2">The sequence shown here is derived from an EMBL/GenBank/DDBJ whole genome shotgun (WGS) entry which is preliminary data.</text>
</comment>
<sequence>MSHFVLYKRTKREMHLRYLALGAVCILAAGLVGMGLHSIGMARAKSREAIPIYTEEELSRYLLDKESEDYNRNGRYRLEEDLELGWLEESIGTNIEPFTGKFDGNGHVISGLTRPLFGVLEHAEVERLFLSDASIENPFTYYDGERYVDGYGALAAYAVDSSIRNCGMGGEIHTASPVEAEYQIEKGRLSDVDMWKGPGVQETVELEETDRNMEEAGPGVSYEENDESESSISVPSNDNDPEEGQPEIAGPEMEQTESSVSETEAGPPEIELPETSAGDGVETSKSESENTETETSEIENGTVETDEPEHESTEVGASEGDAEESKAEIIESEAESETKPESEVKPEEGSLVTNGQDTLSMSETVGYQKHDRQYLTLKVSAVVDFDEETSPLASPSDADIPDATPSNAEDVSDATSDAQSYDEKSAGNDAGEGETEYIGNPNGDIYILVTAERVMAGGLIAQTAGDTLISDSFVLVTIESQLNTIDTYVGGLAGILGDETRTENSYAAGLTDGDDVTGGLAAVNEGQIENCYSTVTIGAAGRSRGPFTAVNEGSLSGCVYDWQLACIGAEEEAAPGVMGLNTSQMTGMEHMLTGNWYVAERAYPQLEVFAQSENETVRSYSRASVIALDLPEGTMLLDVFGEDDIVLPSEVDGEAIQWDAAGDADIDENNQVRINTGARIFSHDVPRVETSLEHADTESEVSEEAGTEETASVNGEDARAIQLKGTVGSATRNFAITAQAAVPAAASYQSWDGVGAELYQAGSTLPGSGTSADPYLIGTAEELALYAYLVNYVDRGVCGKLTGNIDLFGASYVNVNPEDATIDNIDRALCWRPIGWSSKMFQGIFDGDGHTVSNLKVVMLTGPGWNLPEGFGLFGWCDGGAIKNVGVSSGRITVPMRAAGVVGRIAGNVTITNCWNNATIEGSTTVDDSSVFGGIVGYILTGSVKIEHCYNTGTITAAANYAGGILGHKYGEQKASVTIIDCYNLGSVSGKQGVGGIFGMQEGTGSVVQNCFNVGNITGDGNVGSIIGYNSVGPDSIQNCYYDKETSLVSDATAKALSTTQMQSWGAAYALNGGKMDGSWEFIAGDYPRFGTLQPANWELVGEALEYDLLGSSYAKPSGIGTADDPFQIGNAVQFGWYAYKINSDSANWGLCADLTNDIRDFVGTEWGGTPDQPIVWTPIRIFEGTFGAGHTRPYELEGMRIVGVRNIGVFGYVSGNASVSRLGVVSSYLEGGARNPGNEDCMGAICGAMYNDAIVNQCFGKDNKFNLVGEALKTATIGGIVGKLDLAAIIQDCYNQFHAASDITISGTYTKLNVAGICANMEGASNGAFPVRNCYSVCKNGGLFQAPNGIYLTIGDVGANTPRGGMLRNSCSDGVFSGKRQVSDVRFVDMKSHKPLAYLNNMEAGNYSEIMRTGADRVWYSSLDAEGTEGYPTLIAPETVSVTFSPETPDGGTTVNLPGNLSVPSMKLRAFEVTDSLFTPGATGESLTLVSSTAISGAGSGYYQYGTTNANQKLGFKAGSTDLYGKAASLNNPAVDLGTVNSITLYAAAAYIKPENRYILLEASSGTTRYEVQITVEGSKGKTLSAKLPVKVGIVLEPAVEQESYSADLELENKNHYPINASITTVVKQADKGLQLSLVSSDVDVGMGSARLGITSPASGSDTGNLGGKHYYKPAAGSTPESWFSCKIGAGTAFRYRYFMEHAVLYYDTAQNFGYDVTYQLKVSDKDAGSEVVVS</sequence>
<evidence type="ECO:0000313" key="3">
    <source>
        <dbReference type="Proteomes" id="UP000005384"/>
    </source>
</evidence>
<feature type="compositionally biased region" description="Acidic residues" evidence="1">
    <location>
        <begin position="698"/>
        <end position="707"/>
    </location>
</feature>
<keyword evidence="3" id="KW-1185">Reference proteome</keyword>
<proteinExistence type="predicted"/>
<dbReference type="Gene3D" id="2.160.20.110">
    <property type="match status" value="4"/>
</dbReference>
<feature type="compositionally biased region" description="Basic and acidic residues" evidence="1">
    <location>
        <begin position="336"/>
        <end position="348"/>
    </location>
</feature>
<feature type="compositionally biased region" description="Polar residues" evidence="1">
    <location>
        <begin position="404"/>
        <end position="419"/>
    </location>
</feature>
<dbReference type="HOGENOM" id="CLU_000217_1_0_9"/>
<dbReference type="PATRIC" id="fig|742737.3.peg.1806"/>
<feature type="region of interest" description="Disordered" evidence="1">
    <location>
        <begin position="202"/>
        <end position="358"/>
    </location>
</feature>
<name>G5IE54_9FIRM</name>
<dbReference type="Proteomes" id="UP000005384">
    <property type="component" value="Unassembled WGS sequence"/>
</dbReference>
<dbReference type="RefSeq" id="WP_006779762.1">
    <property type="nucleotide sequence ID" value="NZ_CP040506.1"/>
</dbReference>
<protein>
    <recommendedName>
        <fullName evidence="4">GLUG domain-containing protein</fullName>
    </recommendedName>
</protein>
<evidence type="ECO:0000256" key="1">
    <source>
        <dbReference type="SAM" id="MobiDB-lite"/>
    </source>
</evidence>
<evidence type="ECO:0000313" key="2">
    <source>
        <dbReference type="EMBL" id="EHI60194.1"/>
    </source>
</evidence>
<feature type="region of interest" description="Disordered" evidence="1">
    <location>
        <begin position="388"/>
        <end position="438"/>
    </location>
</feature>
<evidence type="ECO:0008006" key="4">
    <source>
        <dbReference type="Google" id="ProtNLM"/>
    </source>
</evidence>
<gene>
    <name evidence="2" type="ORF">HMPREF9473_01781</name>
</gene>
<dbReference type="EMBL" id="ADLN01000032">
    <property type="protein sequence ID" value="EHI60194.1"/>
    <property type="molecule type" value="Genomic_DNA"/>
</dbReference>
<feature type="region of interest" description="Disordered" evidence="1">
    <location>
        <begin position="690"/>
        <end position="717"/>
    </location>
</feature>